<reference evidence="2 3" key="1">
    <citation type="submission" date="2018-04" db="EMBL/GenBank/DDBJ databases">
        <authorList>
            <person name="Zhang X."/>
            <person name="Yuan J."/>
            <person name="Li F."/>
            <person name="Xiang J."/>
        </authorList>
    </citation>
    <scope>NUCLEOTIDE SEQUENCE [LARGE SCALE GENOMIC DNA]</scope>
    <source>
        <tissue evidence="2">Muscle</tissue>
    </source>
</reference>
<organism evidence="2 3">
    <name type="scientific">Penaeus vannamei</name>
    <name type="common">Whiteleg shrimp</name>
    <name type="synonym">Litopenaeus vannamei</name>
    <dbReference type="NCBI Taxonomy" id="6689"/>
    <lineage>
        <taxon>Eukaryota</taxon>
        <taxon>Metazoa</taxon>
        <taxon>Ecdysozoa</taxon>
        <taxon>Arthropoda</taxon>
        <taxon>Crustacea</taxon>
        <taxon>Multicrustacea</taxon>
        <taxon>Malacostraca</taxon>
        <taxon>Eumalacostraca</taxon>
        <taxon>Eucarida</taxon>
        <taxon>Decapoda</taxon>
        <taxon>Dendrobranchiata</taxon>
        <taxon>Penaeoidea</taxon>
        <taxon>Penaeidae</taxon>
        <taxon>Penaeus</taxon>
    </lineage>
</organism>
<evidence type="ECO:0000313" key="3">
    <source>
        <dbReference type="Proteomes" id="UP000283509"/>
    </source>
</evidence>
<evidence type="ECO:0000256" key="1">
    <source>
        <dbReference type="SAM" id="MobiDB-lite"/>
    </source>
</evidence>
<accession>A0A3R7M9T3</accession>
<gene>
    <name evidence="2" type="ORF">C7M84_005512</name>
</gene>
<keyword evidence="3" id="KW-1185">Reference proteome</keyword>
<protein>
    <submittedName>
        <fullName evidence="2">Uncharacterized protein</fullName>
    </submittedName>
</protein>
<comment type="caution">
    <text evidence="2">The sequence shown here is derived from an EMBL/GenBank/DDBJ whole genome shotgun (WGS) entry which is preliminary data.</text>
</comment>
<dbReference type="Proteomes" id="UP000283509">
    <property type="component" value="Unassembled WGS sequence"/>
</dbReference>
<name>A0A3R7M9T3_PENVA</name>
<evidence type="ECO:0000313" key="2">
    <source>
        <dbReference type="EMBL" id="ROT75926.1"/>
    </source>
</evidence>
<sequence>MEGRYLEFQLCRRPWTPRSLPDTAALTAANTATASEGPSLSRTSSRILLPAVVPGGPLACGAARWGLRFCPASQNKVSVHPQRKLLTLLLAARHKTREDEVARVGTDPGDDDPDLSDRPVLLSE</sequence>
<feature type="region of interest" description="Disordered" evidence="1">
    <location>
        <begin position="96"/>
        <end position="124"/>
    </location>
</feature>
<dbReference type="AlphaFoldDB" id="A0A3R7M9T3"/>
<dbReference type="EMBL" id="QCYY01001711">
    <property type="protein sequence ID" value="ROT75926.1"/>
    <property type="molecule type" value="Genomic_DNA"/>
</dbReference>
<reference evidence="2 3" key="2">
    <citation type="submission" date="2019-01" db="EMBL/GenBank/DDBJ databases">
        <title>The decoding of complex shrimp genome reveals the adaptation for benthos swimmer, frequently molting mechanism and breeding impact on genome.</title>
        <authorList>
            <person name="Sun Y."/>
            <person name="Gao Y."/>
            <person name="Yu Y."/>
        </authorList>
    </citation>
    <scope>NUCLEOTIDE SEQUENCE [LARGE SCALE GENOMIC DNA]</scope>
    <source>
        <tissue evidence="2">Muscle</tissue>
    </source>
</reference>
<proteinExistence type="predicted"/>